<feature type="domain" description="ERAP1-like C-terminal" evidence="3">
    <location>
        <begin position="108"/>
        <end position="358"/>
    </location>
</feature>
<dbReference type="Gene3D" id="2.60.40.1910">
    <property type="match status" value="1"/>
</dbReference>
<feature type="domain" description="Peptidase M1 membrane alanine aminopeptidase" evidence="2">
    <location>
        <begin position="413"/>
        <end position="511"/>
    </location>
</feature>
<organism evidence="4 5">
    <name type="scientific">Phlebotomus papatasi</name>
    <name type="common">Sandfly</name>
    <dbReference type="NCBI Taxonomy" id="29031"/>
    <lineage>
        <taxon>Eukaryota</taxon>
        <taxon>Metazoa</taxon>
        <taxon>Ecdysozoa</taxon>
        <taxon>Arthropoda</taxon>
        <taxon>Hexapoda</taxon>
        <taxon>Insecta</taxon>
        <taxon>Pterygota</taxon>
        <taxon>Neoptera</taxon>
        <taxon>Endopterygota</taxon>
        <taxon>Diptera</taxon>
        <taxon>Nematocera</taxon>
        <taxon>Psychodoidea</taxon>
        <taxon>Psychodidae</taxon>
        <taxon>Phlebotomus</taxon>
        <taxon>Phlebotomus</taxon>
    </lineage>
</organism>
<dbReference type="GO" id="GO:0005737">
    <property type="term" value="C:cytoplasm"/>
    <property type="evidence" value="ECO:0007669"/>
    <property type="project" value="TreeGrafter"/>
</dbReference>
<reference evidence="4" key="1">
    <citation type="submission" date="2022-08" db="UniProtKB">
        <authorList>
            <consortium name="EnsemblMetazoa"/>
        </authorList>
    </citation>
    <scope>IDENTIFICATION</scope>
    <source>
        <strain evidence="4">Israel</strain>
    </source>
</reference>
<evidence type="ECO:0000259" key="3">
    <source>
        <dbReference type="Pfam" id="PF11838"/>
    </source>
</evidence>
<keyword evidence="5" id="KW-1185">Reference proteome</keyword>
<dbReference type="InterPro" id="IPR050344">
    <property type="entry name" value="Peptidase_M1_aminopeptidases"/>
</dbReference>
<dbReference type="PANTHER" id="PTHR11533:SF18">
    <property type="entry name" value="FI02158P"/>
    <property type="match status" value="1"/>
</dbReference>
<name>A0A1B0D3B8_PHLPP</name>
<dbReference type="FunFam" id="1.25.50.20:FF:000005">
    <property type="entry name" value="Aminopeptidase N-like protein"/>
    <property type="match status" value="1"/>
</dbReference>
<evidence type="ECO:0008006" key="6">
    <source>
        <dbReference type="Google" id="ProtNLM"/>
    </source>
</evidence>
<dbReference type="PANTHER" id="PTHR11533">
    <property type="entry name" value="PROTEASE M1 ZINC METALLOPROTEASE"/>
    <property type="match status" value="1"/>
</dbReference>
<dbReference type="EnsemblMetazoa" id="PPAI001841-RA">
    <property type="protein sequence ID" value="PPAI001841-PA"/>
    <property type="gene ID" value="PPAI001841"/>
</dbReference>
<dbReference type="GO" id="GO:0008237">
    <property type="term" value="F:metallopeptidase activity"/>
    <property type="evidence" value="ECO:0007669"/>
    <property type="project" value="InterPro"/>
</dbReference>
<dbReference type="EMBL" id="AJVK01010925">
    <property type="status" value="NOT_ANNOTATED_CDS"/>
    <property type="molecule type" value="Genomic_DNA"/>
</dbReference>
<dbReference type="GO" id="GO:0008270">
    <property type="term" value="F:zinc ion binding"/>
    <property type="evidence" value="ECO:0007669"/>
    <property type="project" value="InterPro"/>
</dbReference>
<dbReference type="Pfam" id="PF11838">
    <property type="entry name" value="ERAP1_C"/>
    <property type="match status" value="1"/>
</dbReference>
<accession>A0A1B0D3B8</accession>
<sequence length="596" mass="68876">MNILKLRAQEVLDKSITVNEIAESWISKDRLPVVTVDRNYDKKEAVVSQKVYLRERPHDVPEQDKMRWFIPLIVVTEDKLDFTETRPRLWMEKSREATLAGLPEASKFIIVNPEEIGPFPVNYDVRNWNLLAEFLQTETGRSSIPIYTKAKLLHDAWNLAYGGHLSFATAFNMTLFMKDEKDHLVWSPVFTMIDHIGRHIDSSEVHNKFETYVRILLTPLYERLGSEAQPSEEHWKENLRSLSKTFLCRAGYRPCIERAQAAFAIWRKAADPDAETPVENQYICPVFKWGTMEEWEFGLERVINFPQNRKQNERTYLLKNLAGCPVQTEKIERLLNITILEENGNFTENDVFLIFSMLTGISTYSLGFLMSKLVVVKDETLPEGQEQKVKVYCQPGMEKAFPTLYEKIHNIQKALEGFWGSEYPICNLNIVALPGLTTVKPIDNWGLIVFKENELLQASYFTIAQEMVYQWIGHSTTPEWWNDAHITRAVAGFLAATIAQEYTEEFDEKFESKTNLWDSLISSSTGIFTTQEGYDMVSALYVKHQGEFGSAEHIIEKSLKNIKEETKWSHENLPVIENWLDEYLKTANTSASKFMG</sequence>
<dbReference type="InterPro" id="IPR024571">
    <property type="entry name" value="ERAP1-like_C_dom"/>
</dbReference>
<dbReference type="Pfam" id="PF01433">
    <property type="entry name" value="Peptidase_M1"/>
    <property type="match status" value="1"/>
</dbReference>
<dbReference type="AlphaFoldDB" id="A0A1B0D3B8"/>
<comment type="similarity">
    <text evidence="1">Belongs to the peptidase M1 family.</text>
</comment>
<dbReference type="FunFam" id="2.60.40.1910:FF:000013">
    <property type="entry name" value="Aminopeptidase"/>
    <property type="match status" value="1"/>
</dbReference>
<dbReference type="Gene3D" id="3.30.2010.30">
    <property type="match status" value="1"/>
</dbReference>
<dbReference type="EMBL" id="AJVK01010926">
    <property type="status" value="NOT_ANNOTATED_CDS"/>
    <property type="molecule type" value="Genomic_DNA"/>
</dbReference>
<evidence type="ECO:0000313" key="5">
    <source>
        <dbReference type="Proteomes" id="UP000092462"/>
    </source>
</evidence>
<dbReference type="Gene3D" id="1.25.50.20">
    <property type="match status" value="2"/>
</dbReference>
<dbReference type="GO" id="GO:0016020">
    <property type="term" value="C:membrane"/>
    <property type="evidence" value="ECO:0007669"/>
    <property type="project" value="TreeGrafter"/>
</dbReference>
<dbReference type="VEuPathDB" id="VectorBase:PPAPM1_002549"/>
<dbReference type="SUPFAM" id="SSF55486">
    <property type="entry name" value="Metalloproteases ('zincins'), catalytic domain"/>
    <property type="match status" value="1"/>
</dbReference>
<dbReference type="VEuPathDB" id="VectorBase:PPAPM1_002049"/>
<evidence type="ECO:0000259" key="2">
    <source>
        <dbReference type="Pfam" id="PF01433"/>
    </source>
</evidence>
<dbReference type="Proteomes" id="UP000092462">
    <property type="component" value="Unassembled WGS sequence"/>
</dbReference>
<proteinExistence type="inferred from homology"/>
<protein>
    <recommendedName>
        <fullName evidence="6">Peptidase M1 membrane alanine aminopeptidase domain-containing protein</fullName>
    </recommendedName>
</protein>
<evidence type="ECO:0000313" key="4">
    <source>
        <dbReference type="EnsemblMetazoa" id="PPAI001841-PA"/>
    </source>
</evidence>
<evidence type="ECO:0000256" key="1">
    <source>
        <dbReference type="ARBA" id="ARBA00010136"/>
    </source>
</evidence>
<dbReference type="VEuPathDB" id="VectorBase:PPAI001841"/>
<dbReference type="GO" id="GO:0005615">
    <property type="term" value="C:extracellular space"/>
    <property type="evidence" value="ECO:0007669"/>
    <property type="project" value="TreeGrafter"/>
</dbReference>
<dbReference type="InterPro" id="IPR014782">
    <property type="entry name" value="Peptidase_M1_dom"/>
</dbReference>